<dbReference type="Pfam" id="PF05635">
    <property type="entry name" value="23S_rRNA_IVP"/>
    <property type="match status" value="1"/>
</dbReference>
<dbReference type="EMBL" id="CP076132">
    <property type="protein sequence ID" value="QWG00144.1"/>
    <property type="molecule type" value="Genomic_DNA"/>
</dbReference>
<dbReference type="InterPro" id="IPR036583">
    <property type="entry name" value="23S_rRNA_IVS_sf"/>
</dbReference>
<dbReference type="NCBIfam" id="TIGR02436">
    <property type="entry name" value="four helix bundle protein"/>
    <property type="match status" value="1"/>
</dbReference>
<name>A0AAX1MXU7_9BACT</name>
<keyword evidence="2" id="KW-1185">Reference proteome</keyword>
<proteinExistence type="predicted"/>
<reference evidence="1 2" key="1">
    <citation type="submission" date="2021-05" db="EMBL/GenBank/DDBJ databases">
        <title>Comparative genomic studies on the polysaccharide-degrading batcterial strains of the Flammeovirga genus.</title>
        <authorList>
            <person name="Zewei F."/>
            <person name="Zheng Z."/>
            <person name="Yu L."/>
            <person name="Ruyue G."/>
            <person name="Yanhong M."/>
            <person name="Yuanyuan C."/>
            <person name="Jingyan G."/>
            <person name="Wenjun H."/>
        </authorList>
    </citation>
    <scope>NUCLEOTIDE SEQUENCE [LARGE SCALE GENOMIC DNA]</scope>
    <source>
        <strain evidence="1 2">NBRC:100898</strain>
    </source>
</reference>
<dbReference type="SUPFAM" id="SSF158446">
    <property type="entry name" value="IVS-encoded protein-like"/>
    <property type="match status" value="1"/>
</dbReference>
<dbReference type="InterPro" id="IPR012657">
    <property type="entry name" value="23S_rRNA-intervening_sequence"/>
</dbReference>
<dbReference type="Gene3D" id="1.20.1440.60">
    <property type="entry name" value="23S rRNA-intervening sequence"/>
    <property type="match status" value="1"/>
</dbReference>
<dbReference type="AlphaFoldDB" id="A0AAX1MXU7"/>
<dbReference type="PIRSF" id="PIRSF035652">
    <property type="entry name" value="CHP02436"/>
    <property type="match status" value="1"/>
</dbReference>
<protein>
    <submittedName>
        <fullName evidence="1">Four helix bundle protein</fullName>
    </submittedName>
</protein>
<dbReference type="Proteomes" id="UP000678679">
    <property type="component" value="Chromosome 1"/>
</dbReference>
<sequence length="120" mass="14294">MEFLREKTVNFSLRIIKLTHFLNKKNEYILSKQILRSATSIGANLAESKYAESKADLIHKYHISLKEANETDYWLELIYKAEYISEKQYKSLIKDHHEIRKILVTSLIKMKKLRNQKSYS</sequence>
<evidence type="ECO:0000313" key="1">
    <source>
        <dbReference type="EMBL" id="QWG00144.1"/>
    </source>
</evidence>
<dbReference type="RefSeq" id="WP_169663406.1">
    <property type="nucleotide sequence ID" value="NZ_CP076132.1"/>
</dbReference>
<accession>A0AAX1MXU7</accession>
<dbReference type="KEGG" id="fya:KMW28_10815"/>
<gene>
    <name evidence="1" type="ORF">KMW28_10815</name>
</gene>
<evidence type="ECO:0000313" key="2">
    <source>
        <dbReference type="Proteomes" id="UP000678679"/>
    </source>
</evidence>
<dbReference type="PANTHER" id="PTHR38471">
    <property type="entry name" value="FOUR HELIX BUNDLE PROTEIN"/>
    <property type="match status" value="1"/>
</dbReference>
<dbReference type="PANTHER" id="PTHR38471:SF2">
    <property type="entry name" value="FOUR HELIX BUNDLE PROTEIN"/>
    <property type="match status" value="1"/>
</dbReference>
<organism evidence="1 2">
    <name type="scientific">Flammeovirga yaeyamensis</name>
    <dbReference type="NCBI Taxonomy" id="367791"/>
    <lineage>
        <taxon>Bacteria</taxon>
        <taxon>Pseudomonadati</taxon>
        <taxon>Bacteroidota</taxon>
        <taxon>Cytophagia</taxon>
        <taxon>Cytophagales</taxon>
        <taxon>Flammeovirgaceae</taxon>
        <taxon>Flammeovirga</taxon>
    </lineage>
</organism>